<protein>
    <submittedName>
        <fullName evidence="6">Putative esterase YheT</fullName>
        <ecNumber evidence="6">3.1.1.-</ecNumber>
    </submittedName>
</protein>
<feature type="active site" description="Charge relay system" evidence="4">
    <location>
        <position position="152"/>
    </location>
</feature>
<name>A0A7D9D2Y9_9GAMM</name>
<feature type="active site" description="Charge relay system" evidence="4">
    <location>
        <position position="277"/>
    </location>
</feature>
<gene>
    <name evidence="6" type="primary">yheT</name>
    <name evidence="6" type="ORF">JTBM06_V1_120008</name>
</gene>
<sequence length="346" mass="38320">MTEDSPEDRIFKSPFRPAWWLSNRHAQTMYPSLPWSGTPKVELESELLELPDGDTTVVDWVVGRPAADTGAPLLIILHGLEGSANSSYARSLLHAANRMGWRAAVLHFRDCGDYRNRLPRRYHAGETNDIRYFVESLRTAGHEGPMMAAGFSLGGNVLLKYLGENGVSTPLQAAVAISAPLNLHDSAIALSSGFSNIYQYNLLKRMKKAIRRKFDRHTAAFDWQRAMNARSFSEFDDAVTAPLHGFSGKDEYYDRCSSLSYLADIRRPTLIINALDDPFMTPAAIPGEDRLSEDVRIEVSVAGGHVGFVSGGLPWRPEYYLPSRITGFLDACISESAEVGRPLPGM</sequence>
<organism evidence="6">
    <name type="scientific">uncultured Woeseiaceae bacterium</name>
    <dbReference type="NCBI Taxonomy" id="1983305"/>
    <lineage>
        <taxon>Bacteria</taxon>
        <taxon>Pseudomonadati</taxon>
        <taxon>Pseudomonadota</taxon>
        <taxon>Gammaproteobacteria</taxon>
        <taxon>Woeseiales</taxon>
        <taxon>Woeseiaceae</taxon>
        <taxon>environmental samples</taxon>
    </lineage>
</organism>
<evidence type="ECO:0000256" key="4">
    <source>
        <dbReference type="PIRSR" id="PIRSR005211-1"/>
    </source>
</evidence>
<comment type="similarity">
    <text evidence="1">Belongs to the AB hydrolase superfamily. AB hydrolase 4 family.</text>
</comment>
<feature type="active site" description="Charge relay system" evidence="4">
    <location>
        <position position="305"/>
    </location>
</feature>
<evidence type="ECO:0000313" key="6">
    <source>
        <dbReference type="EMBL" id="VUX55810.1"/>
    </source>
</evidence>
<dbReference type="EMBL" id="LR633967">
    <property type="protein sequence ID" value="VUX55810.1"/>
    <property type="molecule type" value="Genomic_DNA"/>
</dbReference>
<dbReference type="InterPro" id="IPR000073">
    <property type="entry name" value="AB_hydrolase_1"/>
</dbReference>
<dbReference type="GO" id="GO:0034338">
    <property type="term" value="F:short-chain carboxylesterase activity"/>
    <property type="evidence" value="ECO:0007669"/>
    <property type="project" value="TreeGrafter"/>
</dbReference>
<dbReference type="Gene3D" id="3.40.50.1820">
    <property type="entry name" value="alpha/beta hydrolase"/>
    <property type="match status" value="1"/>
</dbReference>
<dbReference type="PANTHER" id="PTHR10794:SF94">
    <property type="entry name" value="ESTERASE YHET-RELATED"/>
    <property type="match status" value="1"/>
</dbReference>
<keyword evidence="2" id="KW-0719">Serine esterase</keyword>
<evidence type="ECO:0000256" key="2">
    <source>
        <dbReference type="ARBA" id="ARBA00022487"/>
    </source>
</evidence>
<proteinExistence type="inferred from homology"/>
<dbReference type="InterPro" id="IPR050960">
    <property type="entry name" value="AB_hydrolase_4_sf"/>
</dbReference>
<evidence type="ECO:0000256" key="3">
    <source>
        <dbReference type="ARBA" id="ARBA00022801"/>
    </source>
</evidence>
<dbReference type="Pfam" id="PF00561">
    <property type="entry name" value="Abhydrolase_1"/>
    <property type="match status" value="1"/>
</dbReference>
<feature type="domain" description="AB hydrolase-1" evidence="5">
    <location>
        <begin position="72"/>
        <end position="309"/>
    </location>
</feature>
<evidence type="ECO:0000256" key="1">
    <source>
        <dbReference type="ARBA" id="ARBA00010884"/>
    </source>
</evidence>
<dbReference type="InterPro" id="IPR000952">
    <property type="entry name" value="AB_hydrolase_4_CS"/>
</dbReference>
<dbReference type="AlphaFoldDB" id="A0A7D9D2Y9"/>
<dbReference type="EC" id="3.1.1.-" evidence="6"/>
<dbReference type="GO" id="GO:0047372">
    <property type="term" value="F:monoacylglycerol lipase activity"/>
    <property type="evidence" value="ECO:0007669"/>
    <property type="project" value="TreeGrafter"/>
</dbReference>
<dbReference type="InterPro" id="IPR029058">
    <property type="entry name" value="AB_hydrolase_fold"/>
</dbReference>
<reference evidence="6" key="1">
    <citation type="submission" date="2019-07" db="EMBL/GenBank/DDBJ databases">
        <authorList>
            <person name="Weber M."/>
            <person name="Kostadinov I."/>
            <person name="Kostadinov D I."/>
        </authorList>
    </citation>
    <scope>NUCLEOTIDE SEQUENCE</scope>
    <source>
        <strain evidence="6">Gfbio:sag-sample-m06:053724c1-46a9-4a36-b237-ea2bf867836b</strain>
    </source>
</reference>
<dbReference type="InterPro" id="IPR012020">
    <property type="entry name" value="ABHD4"/>
</dbReference>
<dbReference type="PANTHER" id="PTHR10794">
    <property type="entry name" value="ABHYDROLASE DOMAIN-CONTAINING PROTEIN"/>
    <property type="match status" value="1"/>
</dbReference>
<accession>A0A7D9D2Y9</accession>
<dbReference type="SUPFAM" id="SSF53474">
    <property type="entry name" value="alpha/beta-Hydrolases"/>
    <property type="match status" value="1"/>
</dbReference>
<dbReference type="PROSITE" id="PS01133">
    <property type="entry name" value="UPF0017"/>
    <property type="match status" value="1"/>
</dbReference>
<keyword evidence="3 6" id="KW-0378">Hydrolase</keyword>
<evidence type="ECO:0000259" key="5">
    <source>
        <dbReference type="Pfam" id="PF00561"/>
    </source>
</evidence>
<dbReference type="PIRSF" id="PIRSF005211">
    <property type="entry name" value="Ab_hydro_YheT"/>
    <property type="match status" value="1"/>
</dbReference>
<dbReference type="NCBIfam" id="NF008218">
    <property type="entry name" value="PRK10985.1"/>
    <property type="match status" value="1"/>
</dbReference>